<organism evidence="2 3">
    <name type="scientific">Riccia fluitans</name>
    <dbReference type="NCBI Taxonomy" id="41844"/>
    <lineage>
        <taxon>Eukaryota</taxon>
        <taxon>Viridiplantae</taxon>
        <taxon>Streptophyta</taxon>
        <taxon>Embryophyta</taxon>
        <taxon>Marchantiophyta</taxon>
        <taxon>Marchantiopsida</taxon>
        <taxon>Marchantiidae</taxon>
        <taxon>Marchantiales</taxon>
        <taxon>Ricciaceae</taxon>
        <taxon>Riccia</taxon>
    </lineage>
</organism>
<dbReference type="PANTHER" id="PTHR19446">
    <property type="entry name" value="REVERSE TRANSCRIPTASES"/>
    <property type="match status" value="1"/>
</dbReference>
<comment type="caution">
    <text evidence="2">The sequence shown here is derived from an EMBL/GenBank/DDBJ whole genome shotgun (WGS) entry which is preliminary data.</text>
</comment>
<protein>
    <recommendedName>
        <fullName evidence="1">Reverse transcriptase domain-containing protein</fullName>
    </recommendedName>
</protein>
<dbReference type="AlphaFoldDB" id="A0ABD1Z8P1"/>
<gene>
    <name evidence="2" type="ORF">R1flu_011761</name>
</gene>
<accession>A0ABD1Z8P1</accession>
<dbReference type="Proteomes" id="UP001605036">
    <property type="component" value="Unassembled WGS sequence"/>
</dbReference>
<evidence type="ECO:0000313" key="3">
    <source>
        <dbReference type="Proteomes" id="UP001605036"/>
    </source>
</evidence>
<dbReference type="EMBL" id="JBHFFA010000002">
    <property type="protein sequence ID" value="KAL2644174.1"/>
    <property type="molecule type" value="Genomic_DNA"/>
</dbReference>
<dbReference type="InterPro" id="IPR000477">
    <property type="entry name" value="RT_dom"/>
</dbReference>
<evidence type="ECO:0000313" key="2">
    <source>
        <dbReference type="EMBL" id="KAL2644174.1"/>
    </source>
</evidence>
<sequence>MDNVDTLIEVWDILGSDYVAAMQQCWSEGIFPKGFLEGIITLIPKGDDTDVLTAWRPITLLSSLYKIYAKLISVRLEVILPMLISPQQQGFINGRNVHNNILLFSLVHEALKRERIELVSTRGIHQALREKVALKVLPKQNVRWEVDFSPHKCTVLS</sequence>
<feature type="domain" description="Reverse transcriptase" evidence="1">
    <location>
        <begin position="43"/>
        <end position="108"/>
    </location>
</feature>
<proteinExistence type="predicted"/>
<keyword evidence="3" id="KW-1185">Reference proteome</keyword>
<dbReference type="Pfam" id="PF00078">
    <property type="entry name" value="RVT_1"/>
    <property type="match status" value="1"/>
</dbReference>
<reference evidence="2 3" key="1">
    <citation type="submission" date="2024-09" db="EMBL/GenBank/DDBJ databases">
        <title>Chromosome-scale assembly of Riccia fluitans.</title>
        <authorList>
            <person name="Paukszto L."/>
            <person name="Sawicki J."/>
            <person name="Karawczyk K."/>
            <person name="Piernik-Szablinska J."/>
            <person name="Szczecinska M."/>
            <person name="Mazdziarz M."/>
        </authorList>
    </citation>
    <scope>NUCLEOTIDE SEQUENCE [LARGE SCALE GENOMIC DNA]</scope>
    <source>
        <strain evidence="2">Rf_01</strain>
        <tissue evidence="2">Aerial parts of the thallus</tissue>
    </source>
</reference>
<name>A0ABD1Z8P1_9MARC</name>
<evidence type="ECO:0000259" key="1">
    <source>
        <dbReference type="Pfam" id="PF00078"/>
    </source>
</evidence>